<accession>A0A6S6TLN7</accession>
<evidence type="ECO:0000259" key="6">
    <source>
        <dbReference type="Pfam" id="PF06271"/>
    </source>
</evidence>
<dbReference type="InterPro" id="IPR010432">
    <property type="entry name" value="RDD"/>
</dbReference>
<evidence type="ECO:0000256" key="3">
    <source>
        <dbReference type="ARBA" id="ARBA00022989"/>
    </source>
</evidence>
<evidence type="ECO:0000256" key="2">
    <source>
        <dbReference type="ARBA" id="ARBA00022692"/>
    </source>
</evidence>
<sequence>MRLDTTYTVNTPEGIALELSPAGPVPRTLAWLVDLAIRSGISLFLFAGLAFMGKMGIGLAMILVFLLEWFYPVWFELRHEGQTPGKKLLQIYVAQLDASPVTPASSIVRNLLRVVDFLPFLYGFGLFSTLMTRRFQRLGDLAANTVVLHKQQHTGLAHDFDDPMQHPDVALTLAEQQSIILFAQRKQTLTEERQQELATLSGPLVGKQQNPAGYIRGIASWLAGRKS</sequence>
<reference evidence="7" key="1">
    <citation type="submission" date="2020-01" db="EMBL/GenBank/DDBJ databases">
        <authorList>
            <person name="Meier V. D."/>
            <person name="Meier V D."/>
        </authorList>
    </citation>
    <scope>NUCLEOTIDE SEQUENCE</scope>
    <source>
        <strain evidence="7">HLG_WM_MAG_09</strain>
    </source>
</reference>
<dbReference type="AlphaFoldDB" id="A0A6S6TLN7"/>
<organism evidence="7">
    <name type="scientific">uncultured Thiotrichaceae bacterium</name>
    <dbReference type="NCBI Taxonomy" id="298394"/>
    <lineage>
        <taxon>Bacteria</taxon>
        <taxon>Pseudomonadati</taxon>
        <taxon>Pseudomonadota</taxon>
        <taxon>Gammaproteobacteria</taxon>
        <taxon>Thiotrichales</taxon>
        <taxon>Thiotrichaceae</taxon>
        <taxon>environmental samples</taxon>
    </lineage>
</organism>
<evidence type="ECO:0000313" key="7">
    <source>
        <dbReference type="EMBL" id="CAA6815905.1"/>
    </source>
</evidence>
<evidence type="ECO:0000256" key="1">
    <source>
        <dbReference type="ARBA" id="ARBA00004141"/>
    </source>
</evidence>
<keyword evidence="4 5" id="KW-0472">Membrane</keyword>
<gene>
    <name evidence="7" type="ORF">HELGO_WM36622</name>
</gene>
<dbReference type="Pfam" id="PF06271">
    <property type="entry name" value="RDD"/>
    <property type="match status" value="1"/>
</dbReference>
<dbReference type="PANTHER" id="PTHR38480">
    <property type="entry name" value="SLR0254 PROTEIN"/>
    <property type="match status" value="1"/>
</dbReference>
<feature type="domain" description="RDD" evidence="6">
    <location>
        <begin position="22"/>
        <end position="144"/>
    </location>
</feature>
<dbReference type="GO" id="GO:0016020">
    <property type="term" value="C:membrane"/>
    <property type="evidence" value="ECO:0007669"/>
    <property type="project" value="UniProtKB-SubCell"/>
</dbReference>
<evidence type="ECO:0000256" key="4">
    <source>
        <dbReference type="ARBA" id="ARBA00023136"/>
    </source>
</evidence>
<evidence type="ECO:0000256" key="5">
    <source>
        <dbReference type="SAM" id="Phobius"/>
    </source>
</evidence>
<name>A0A6S6TLN7_9GAMM</name>
<dbReference type="EMBL" id="CACVAT010000256">
    <property type="protein sequence ID" value="CAA6815905.1"/>
    <property type="molecule type" value="Genomic_DNA"/>
</dbReference>
<keyword evidence="2 5" id="KW-0812">Transmembrane</keyword>
<dbReference type="PANTHER" id="PTHR38480:SF1">
    <property type="entry name" value="SLR0254 PROTEIN"/>
    <property type="match status" value="1"/>
</dbReference>
<keyword evidence="3 5" id="KW-1133">Transmembrane helix</keyword>
<comment type="subcellular location">
    <subcellularLocation>
        <location evidence="1">Membrane</location>
        <topology evidence="1">Multi-pass membrane protein</topology>
    </subcellularLocation>
</comment>
<protein>
    <submittedName>
        <fullName evidence="7">INTEGRAL MEMBRANE PROTEIN (Rhomboid family)</fullName>
    </submittedName>
</protein>
<feature type="transmembrane region" description="Helical" evidence="5">
    <location>
        <begin position="111"/>
        <end position="131"/>
    </location>
</feature>
<proteinExistence type="predicted"/>